<dbReference type="PRINTS" id="PR00019">
    <property type="entry name" value="LEURICHRPT"/>
</dbReference>
<evidence type="ECO:0000256" key="12">
    <source>
        <dbReference type="SAM" id="SignalP"/>
    </source>
</evidence>
<evidence type="ECO:0000256" key="9">
    <source>
        <dbReference type="ARBA" id="ARBA00023136"/>
    </source>
</evidence>
<dbReference type="PANTHER" id="PTHR48063">
    <property type="entry name" value="LRR RECEPTOR-LIKE KINASE"/>
    <property type="match status" value="1"/>
</dbReference>
<dbReference type="SMART" id="SM00365">
    <property type="entry name" value="LRR_SD22"/>
    <property type="match status" value="12"/>
</dbReference>
<evidence type="ECO:0000256" key="3">
    <source>
        <dbReference type="ARBA" id="ARBA00022475"/>
    </source>
</evidence>
<dbReference type="EMBL" id="CP144697">
    <property type="protein sequence ID" value="WVZ13999.1"/>
    <property type="molecule type" value="Genomic_DNA"/>
</dbReference>
<organism evidence="16 17">
    <name type="scientific">Vigna mungo</name>
    <name type="common">Black gram</name>
    <name type="synonym">Phaseolus mungo</name>
    <dbReference type="NCBI Taxonomy" id="3915"/>
    <lineage>
        <taxon>Eukaryota</taxon>
        <taxon>Viridiplantae</taxon>
        <taxon>Streptophyta</taxon>
        <taxon>Embryophyta</taxon>
        <taxon>Tracheophyta</taxon>
        <taxon>Spermatophyta</taxon>
        <taxon>Magnoliopsida</taxon>
        <taxon>eudicotyledons</taxon>
        <taxon>Gunneridae</taxon>
        <taxon>Pentapetalae</taxon>
        <taxon>rosids</taxon>
        <taxon>fabids</taxon>
        <taxon>Fabales</taxon>
        <taxon>Fabaceae</taxon>
        <taxon>Papilionoideae</taxon>
        <taxon>50 kb inversion clade</taxon>
        <taxon>NPAAA clade</taxon>
        <taxon>indigoferoid/millettioid clade</taxon>
        <taxon>Phaseoleae</taxon>
        <taxon>Vigna</taxon>
    </lineage>
</organism>
<comment type="subcellular location">
    <subcellularLocation>
        <location evidence="1">Cell membrane</location>
        <topology evidence="1">Single-pass type I membrane protein</topology>
    </subcellularLocation>
</comment>
<dbReference type="Pfam" id="PF13855">
    <property type="entry name" value="LRR_8"/>
    <property type="match status" value="4"/>
</dbReference>
<dbReference type="SMART" id="SM00369">
    <property type="entry name" value="LRR_TYP"/>
    <property type="match status" value="21"/>
</dbReference>
<evidence type="ECO:0000313" key="17">
    <source>
        <dbReference type="Proteomes" id="UP001374535"/>
    </source>
</evidence>
<evidence type="ECO:0000259" key="13">
    <source>
        <dbReference type="Pfam" id="PF08263"/>
    </source>
</evidence>
<keyword evidence="5" id="KW-0812">Transmembrane</keyword>
<dbReference type="FunFam" id="3.80.10.10:FF:000111">
    <property type="entry name" value="LRR receptor-like serine/threonine-protein kinase ERECTA"/>
    <property type="match status" value="1"/>
</dbReference>
<evidence type="ECO:0000259" key="15">
    <source>
        <dbReference type="Pfam" id="PF23598"/>
    </source>
</evidence>
<dbReference type="Pfam" id="PF23598">
    <property type="entry name" value="LRR_14"/>
    <property type="match status" value="1"/>
</dbReference>
<evidence type="ECO:0000256" key="5">
    <source>
        <dbReference type="ARBA" id="ARBA00022692"/>
    </source>
</evidence>
<keyword evidence="6 12" id="KW-0732">Signal</keyword>
<sequence>MLRSRLYQLCVATFLCIFLCHGSLHADICVETDKQALLKLKEGFVHRMELLSSWNGDDCCIWKGVSCNNLTGHVTSLHLRFSNSTRVEDLNYLLDTMPEMKFFSAPTNLGGNIDYSICELKHLTFLDLSHNDLQGEIPKCIGSLVQLTQLNLAWNFLKSVPYSLSNLSNLQYLNLGRNYFVAKDLDWLSHLSTLRYLDLSRNNLDAVTDWPSSISKLPFLSELYLNDCALPQVKPKSISHINSSTFLQTLSLSGNHFDSSIMSWVLNVSKVLTVLDLSHNELDNGIIKTFNTLCQLKKLYLGFNKLSDKLSDYLPQFCSTKDLKVLNLDHNPFNNGWLPDFSLFSSLERLSLQNTSTVGPLLFGHLPRLKALDLSLNSLNGSLPVFEVTKFASLHYLDLSHNKLSGRLPYSIGQLSNLWFLSISSNELNGDISEEHVLNLTGLKIFDVSKNSLSFNLNTDWVPPFQLVALYASSCILGHQFPLWLKHQKKLQVLQISNTSIMDSFPKWFGNISSSLLYINVSHNKLSGVLPKSLSDIKTGLMSTWDFSFNNLSGPLPPFPPKVSKLFLSNNKFSGFVSSFCETSPMSVTYLVLSSNTLTGPLPNCWQKFQNLEILSLAHNNLSGRVPESFGNLRSISSIYLTNNSFSGEIPSLALCKGSVKVIAFGNNNFEGTLQTWLDFDSLIVLSLRGNKIRGSIPRSLCNMLSLTILDLSSNNITGEIPECIGHISGMSDMEIRVDTIYGTSAPLVFHDSGIGYFSEGLFFIIIDISNNNLRGEIPESITSLVALRVLNLSMNNLNGFIPDNIGRLEILEFIDFSRNHLHGRIPTSFSNIVVLAVMDLSFNNLSGMIPIGTQLQSFDESSYVGNIGLCGPPLENQCPDVIPQRGRRCLWNFNTKKFMEICLFSVLHQYNRLDVCHNRCLYCQNEKKIPNSRPQDMCAETEKQALLKLKDGFVHGMELLSSWNGDDCCIWKGVSCNNLTGHVTSLHLRFSNFTRVEDLNYLLDTMPEMNFFSAPTELGGKIDSSICELQHLTFLDLSHNYLQGDIPKCIASLHQLTHLNLSWNGLNSVSYALSNLSNLQYLDLGKNNIVARDLDWLSHLSTLRYLDLSRNNLCAVTDWPLSISKIPFLSELYLNDCGLPQVKPKSISHINFSTYLQILSLSGNHFDSSIMSWVLNVSKVLTVLDLSHNELDIGIIKSFNILCQLKKLYLGSNKLSEQLSDYLPEFCSAKDLEVLSLDHNPFGKGLLPDFSLFSSLERLSLQNTMIVGPLLFGRLPRLKALDLSLNNLNGSLPVFEVTKFASLHFLDLSHNKLSGRLPYSIGQLSNLWFLSISSNELNGDISEEHVLNLTGLKIFDVSKNSLSFNLNTDWVPPFQLVALYASSCILGHQFPLWLKHQKKLQVLQISNTSIMGSFPEWLGDISSTLLYINVSHNKLSGVLPKSLPDIKTGLMSTWDFSFNNLSGPLLTFPPKVYKLFLSDNKFSGFVSSFCETSPVSVTYLDLSSNALTGPLPNCWQKFQSLLILNLANNNLSGRVPESFDNLQSILSMHLNNNNFSGEIPPLTLCKGRLRFIDFGDNNLEGTLQTLLDFDHLIVLRLRGEIPQCIGRISAMSDMEFERETVFYGTSAPLVFHDSGIGLFFDEILLTLRGSDLEFTSLLGFLRAIDISNNNLRGEIPKGITSLVALTSLNLSRNNLTGLIPDNIGRLKSLESLDLSRNYLHGRMPTSFLNLNFLSYLNLSFNNLSGMIPIGGQLLTFGESSYVGNIGLCSPPLENQCPYVIPQRGRRVQKTEDEFLSFEFYLSMGSTSIGGGPGLAYGLESAQSLSQASKSCYWHSEGLMIKIFNVRYYQTLNLPGYEEDVWPYPQIVPACISSQLKTCRLNYYSASKDEFHFARYILENAKYLQTMKIRFDDGWDLMATRKIRTVWQENDMKRELSSCMIRYFYPFI</sequence>
<dbReference type="InterPro" id="IPR013210">
    <property type="entry name" value="LRR_N_plant-typ"/>
</dbReference>
<comment type="similarity">
    <text evidence="2">Belongs to the RLP family.</text>
</comment>
<dbReference type="Proteomes" id="UP001374535">
    <property type="component" value="Chromosome 4"/>
</dbReference>
<accession>A0AAQ3S362</accession>
<keyword evidence="11" id="KW-0325">Glycoprotein</keyword>
<evidence type="ECO:0000256" key="1">
    <source>
        <dbReference type="ARBA" id="ARBA00004251"/>
    </source>
</evidence>
<evidence type="ECO:0000259" key="14">
    <source>
        <dbReference type="Pfam" id="PF08387"/>
    </source>
</evidence>
<feature type="domain" description="Leucine-rich repeat-containing N-terminal plant-type" evidence="13">
    <location>
        <begin position="941"/>
        <end position="978"/>
    </location>
</feature>
<dbReference type="InterPro" id="IPR001611">
    <property type="entry name" value="Leu-rich_rpt"/>
</dbReference>
<name>A0AAQ3S362_VIGMU</name>
<evidence type="ECO:0000256" key="2">
    <source>
        <dbReference type="ARBA" id="ARBA00009592"/>
    </source>
</evidence>
<dbReference type="Pfam" id="PF08263">
    <property type="entry name" value="LRRNT_2"/>
    <property type="match status" value="2"/>
</dbReference>
<evidence type="ECO:0000256" key="8">
    <source>
        <dbReference type="ARBA" id="ARBA00022989"/>
    </source>
</evidence>
<evidence type="ECO:0000313" key="16">
    <source>
        <dbReference type="EMBL" id="WVZ13999.1"/>
    </source>
</evidence>
<proteinExistence type="inferred from homology"/>
<feature type="domain" description="Leucine-rich repeat-containing N-terminal plant-type" evidence="13">
    <location>
        <begin position="31"/>
        <end position="68"/>
    </location>
</feature>
<dbReference type="Pfam" id="PF08387">
    <property type="entry name" value="FBD"/>
    <property type="match status" value="1"/>
</dbReference>
<evidence type="ECO:0000256" key="6">
    <source>
        <dbReference type="ARBA" id="ARBA00022729"/>
    </source>
</evidence>
<dbReference type="InterPro" id="IPR055414">
    <property type="entry name" value="LRR_R13L4/SHOC2-like"/>
</dbReference>
<keyword evidence="8" id="KW-1133">Transmembrane helix</keyword>
<feature type="domain" description="FBD" evidence="14">
    <location>
        <begin position="1866"/>
        <end position="1909"/>
    </location>
</feature>
<reference evidence="16 17" key="1">
    <citation type="journal article" date="2023" name="Life. Sci Alliance">
        <title>Evolutionary insights into 3D genome organization and epigenetic landscape of Vigna mungo.</title>
        <authorList>
            <person name="Junaid A."/>
            <person name="Singh B."/>
            <person name="Bhatia S."/>
        </authorList>
    </citation>
    <scope>NUCLEOTIDE SEQUENCE [LARGE SCALE GENOMIC DNA]</scope>
    <source>
        <strain evidence="16">Urdbean</strain>
    </source>
</reference>
<dbReference type="PROSITE" id="PS51450">
    <property type="entry name" value="LRR"/>
    <property type="match status" value="1"/>
</dbReference>
<dbReference type="InterPro" id="IPR032675">
    <property type="entry name" value="LRR_dom_sf"/>
</dbReference>
<dbReference type="InterPro" id="IPR006566">
    <property type="entry name" value="FBD"/>
</dbReference>
<keyword evidence="7" id="KW-0677">Repeat</keyword>
<dbReference type="FunFam" id="3.80.10.10:FF:000213">
    <property type="entry name" value="Tyrosine-sulfated glycopeptide receptor 1"/>
    <property type="match status" value="2"/>
</dbReference>
<protein>
    <submittedName>
        <fullName evidence="16">Uncharacterized protein</fullName>
    </submittedName>
</protein>
<dbReference type="Pfam" id="PF00560">
    <property type="entry name" value="LRR_1"/>
    <property type="match status" value="10"/>
</dbReference>
<feature type="domain" description="Disease resistance R13L4/SHOC-2-like LRR" evidence="15">
    <location>
        <begin position="116"/>
        <end position="376"/>
    </location>
</feature>
<evidence type="ECO:0000256" key="4">
    <source>
        <dbReference type="ARBA" id="ARBA00022614"/>
    </source>
</evidence>
<evidence type="ECO:0000256" key="7">
    <source>
        <dbReference type="ARBA" id="ARBA00022737"/>
    </source>
</evidence>
<keyword evidence="3" id="KW-1003">Cell membrane</keyword>
<gene>
    <name evidence="16" type="ORF">V8G54_011565</name>
</gene>
<feature type="signal peptide" evidence="12">
    <location>
        <begin position="1"/>
        <end position="26"/>
    </location>
</feature>
<dbReference type="GO" id="GO:0005886">
    <property type="term" value="C:plasma membrane"/>
    <property type="evidence" value="ECO:0007669"/>
    <property type="project" value="UniProtKB-SubCell"/>
</dbReference>
<dbReference type="InterPro" id="IPR003591">
    <property type="entry name" value="Leu-rich_rpt_typical-subtyp"/>
</dbReference>
<evidence type="ECO:0000256" key="10">
    <source>
        <dbReference type="ARBA" id="ARBA00023170"/>
    </source>
</evidence>
<evidence type="ECO:0000256" key="11">
    <source>
        <dbReference type="ARBA" id="ARBA00023180"/>
    </source>
</evidence>
<keyword evidence="9" id="KW-0472">Membrane</keyword>
<dbReference type="SMART" id="SM00364">
    <property type="entry name" value="LRR_BAC"/>
    <property type="match status" value="7"/>
</dbReference>
<dbReference type="Gene3D" id="3.80.10.10">
    <property type="entry name" value="Ribonuclease Inhibitor"/>
    <property type="match status" value="7"/>
</dbReference>
<dbReference type="InterPro" id="IPR046956">
    <property type="entry name" value="RLP23-like"/>
</dbReference>
<dbReference type="PANTHER" id="PTHR48063:SF98">
    <property type="entry name" value="LRR RECEPTOR-LIKE SERINE_THREONINE-PROTEIN KINASE FLS2"/>
    <property type="match status" value="1"/>
</dbReference>
<keyword evidence="4" id="KW-0433">Leucine-rich repeat</keyword>
<keyword evidence="17" id="KW-1185">Reference proteome</keyword>
<feature type="chain" id="PRO_5042944587" evidence="12">
    <location>
        <begin position="27"/>
        <end position="1948"/>
    </location>
</feature>
<dbReference type="SUPFAM" id="SSF52058">
    <property type="entry name" value="L domain-like"/>
    <property type="match status" value="6"/>
</dbReference>
<keyword evidence="10" id="KW-0675">Receptor</keyword>